<accession>A0A011NUK8</accession>
<dbReference type="PATRIC" id="fig|1454003.3.peg.2704"/>
<organism evidence="2 3">
    <name type="scientific">Candidatus Accumulibacter appositus</name>
    <dbReference type="NCBI Taxonomy" id="1454003"/>
    <lineage>
        <taxon>Bacteria</taxon>
        <taxon>Pseudomonadati</taxon>
        <taxon>Pseudomonadota</taxon>
        <taxon>Betaproteobacteria</taxon>
        <taxon>Candidatus Accumulibacter</taxon>
    </lineage>
</organism>
<dbReference type="EMBL" id="JEMX01000061">
    <property type="protein sequence ID" value="EXI79011.1"/>
    <property type="molecule type" value="Genomic_DNA"/>
</dbReference>
<feature type="domain" description="DUF547" evidence="1">
    <location>
        <begin position="99"/>
        <end position="213"/>
    </location>
</feature>
<evidence type="ECO:0000313" key="2">
    <source>
        <dbReference type="EMBL" id="EXI79011.1"/>
    </source>
</evidence>
<proteinExistence type="predicted"/>
<sequence>MENLTSGVSAGSGGQWTSAAQWTSWTNLILALVLLSLPVSASVAFDHSHAAWTMLLKRHVVLIDGGKSSQVDYAGLAKERTSLQTYLGSLSAVSQAEFDSWPKPRQLAFLINAYNAFTVELILGKYPHLESIRDLGNIVFNSPWKQKFFTLFGERRYLDWIEHEAIRKPGVYDDPRIHFAVNCASVGCPMLREEAFVGERLEAQLEQQTRRFLADRTRNRYEPKSATLLVSQIFDWYGQDFSAGYRDVKSLRQFLGTYADLLASSPAEQAMLRQHLVGVDFIEYDWALNSVPR</sequence>
<name>A0A011NUK8_9PROT</name>
<gene>
    <name evidence="2" type="ORF">AW10_02653</name>
</gene>
<evidence type="ECO:0000313" key="3">
    <source>
        <dbReference type="Proteomes" id="UP000021816"/>
    </source>
</evidence>
<dbReference type="InterPro" id="IPR006869">
    <property type="entry name" value="DUF547"/>
</dbReference>
<comment type="caution">
    <text evidence="2">The sequence shown here is derived from an EMBL/GenBank/DDBJ whole genome shotgun (WGS) entry which is preliminary data.</text>
</comment>
<dbReference type="AlphaFoldDB" id="A0A011NUK8"/>
<dbReference type="Proteomes" id="UP000021816">
    <property type="component" value="Unassembled WGS sequence"/>
</dbReference>
<reference evidence="2 3" key="1">
    <citation type="submission" date="2014-02" db="EMBL/GenBank/DDBJ databases">
        <title>Expanding our view of genomic diversity in Candidatus Accumulibacter clades.</title>
        <authorList>
            <person name="Skennerton C.T."/>
            <person name="Barr J.J."/>
            <person name="Slater F.R."/>
            <person name="Bond P.L."/>
            <person name="Tyson G.W."/>
        </authorList>
    </citation>
    <scope>NUCLEOTIDE SEQUENCE [LARGE SCALE GENOMIC DNA]</scope>
    <source>
        <strain evidence="3">BA-92</strain>
    </source>
</reference>
<dbReference type="PANTHER" id="PTHR46361">
    <property type="entry name" value="ELECTRON CARRIER/ PROTEIN DISULFIDE OXIDOREDUCTASE"/>
    <property type="match status" value="1"/>
</dbReference>
<evidence type="ECO:0000259" key="1">
    <source>
        <dbReference type="Pfam" id="PF04784"/>
    </source>
</evidence>
<dbReference type="PANTHER" id="PTHR46361:SF3">
    <property type="entry name" value="ELECTRON CARRIER_ PROTEIN DISULFIDE OXIDOREDUCTASE"/>
    <property type="match status" value="1"/>
</dbReference>
<dbReference type="STRING" id="1454003.AW10_02653"/>
<dbReference type="Pfam" id="PF04784">
    <property type="entry name" value="DUF547"/>
    <property type="match status" value="1"/>
</dbReference>
<protein>
    <recommendedName>
        <fullName evidence="1">DUF547 domain-containing protein</fullName>
    </recommendedName>
</protein>